<dbReference type="EMBL" id="FNHI01000007">
    <property type="protein sequence ID" value="SDM37039.1"/>
    <property type="molecule type" value="Genomic_DNA"/>
</dbReference>
<dbReference type="SUPFAM" id="SSF55729">
    <property type="entry name" value="Acyl-CoA N-acyltransferases (Nat)"/>
    <property type="match status" value="1"/>
</dbReference>
<keyword evidence="4" id="KW-1185">Reference proteome</keyword>
<name>A0A1G9SNL5_9ACTN</name>
<evidence type="ECO:0000256" key="1">
    <source>
        <dbReference type="SAM" id="MobiDB-lite"/>
    </source>
</evidence>
<accession>A0A1G9SNL5</accession>
<dbReference type="PANTHER" id="PTHR43610:SF1">
    <property type="entry name" value="N-ACETYLTRANSFERASE DOMAIN-CONTAINING PROTEIN"/>
    <property type="match status" value="1"/>
</dbReference>
<sequence>MRGPVDKPFALAPGASDNAPVTERQPAHFSVKPTLTGTRVVLRPFTEEDATTMAAILRDPEVLLLTGSAGTPPFPDERLRSWYATRNEQTDRLDLGVVDRASGELVGEAVLNEWDERNRSCNFRTLIGPRGRNRGLGTETVRLITAHGFERLGLNRISLSVYDFNPRARRAYEKAGFVAEGTEREALRHEDGWVDATTMSVLAREWAVHRGRPED</sequence>
<protein>
    <submittedName>
        <fullName evidence="3">Protein N-acetyltransferase, RimJ/RimL family</fullName>
    </submittedName>
</protein>
<gene>
    <name evidence="3" type="ORF">SAMN05444921_107145</name>
</gene>
<dbReference type="PROSITE" id="PS51186">
    <property type="entry name" value="GNAT"/>
    <property type="match status" value="1"/>
</dbReference>
<dbReference type="Gene3D" id="3.40.630.30">
    <property type="match status" value="1"/>
</dbReference>
<dbReference type="STRING" id="1196353.SAMN05444921_107145"/>
<feature type="domain" description="N-acetyltransferase" evidence="2">
    <location>
        <begin position="40"/>
        <end position="204"/>
    </location>
</feature>
<reference evidence="4" key="1">
    <citation type="submission" date="2016-10" db="EMBL/GenBank/DDBJ databases">
        <authorList>
            <person name="Varghese N."/>
            <person name="Submissions S."/>
        </authorList>
    </citation>
    <scope>NUCLEOTIDE SEQUENCE [LARGE SCALE GENOMIC DNA]</scope>
    <source>
        <strain evidence="4">CGMCC 4.7042</strain>
    </source>
</reference>
<evidence type="ECO:0000313" key="3">
    <source>
        <dbReference type="EMBL" id="SDM37039.1"/>
    </source>
</evidence>
<evidence type="ECO:0000259" key="2">
    <source>
        <dbReference type="PROSITE" id="PS51186"/>
    </source>
</evidence>
<dbReference type="PANTHER" id="PTHR43610">
    <property type="entry name" value="BLL6696 PROTEIN"/>
    <property type="match status" value="1"/>
</dbReference>
<evidence type="ECO:0000313" key="4">
    <source>
        <dbReference type="Proteomes" id="UP000199063"/>
    </source>
</evidence>
<organism evidence="3 4">
    <name type="scientific">Streptomyces wuyuanensis</name>
    <dbReference type="NCBI Taxonomy" id="1196353"/>
    <lineage>
        <taxon>Bacteria</taxon>
        <taxon>Bacillati</taxon>
        <taxon>Actinomycetota</taxon>
        <taxon>Actinomycetes</taxon>
        <taxon>Kitasatosporales</taxon>
        <taxon>Streptomycetaceae</taxon>
        <taxon>Streptomyces</taxon>
    </lineage>
</organism>
<proteinExistence type="predicted"/>
<keyword evidence="3" id="KW-0808">Transferase</keyword>
<feature type="region of interest" description="Disordered" evidence="1">
    <location>
        <begin position="1"/>
        <end position="25"/>
    </location>
</feature>
<dbReference type="InterPro" id="IPR016181">
    <property type="entry name" value="Acyl_CoA_acyltransferase"/>
</dbReference>
<dbReference type="GO" id="GO:0016747">
    <property type="term" value="F:acyltransferase activity, transferring groups other than amino-acyl groups"/>
    <property type="evidence" value="ECO:0007669"/>
    <property type="project" value="InterPro"/>
</dbReference>
<dbReference type="AlphaFoldDB" id="A0A1G9SNL5"/>
<dbReference type="Pfam" id="PF13302">
    <property type="entry name" value="Acetyltransf_3"/>
    <property type="match status" value="1"/>
</dbReference>
<dbReference type="Proteomes" id="UP000199063">
    <property type="component" value="Unassembled WGS sequence"/>
</dbReference>
<dbReference type="InterPro" id="IPR000182">
    <property type="entry name" value="GNAT_dom"/>
</dbReference>